<dbReference type="SMART" id="SM00342">
    <property type="entry name" value="HTH_ARAC"/>
    <property type="match status" value="1"/>
</dbReference>
<keyword evidence="1" id="KW-0805">Transcription regulation</keyword>
<keyword evidence="3" id="KW-0804">Transcription</keyword>
<dbReference type="InterPro" id="IPR009057">
    <property type="entry name" value="Homeodomain-like_sf"/>
</dbReference>
<accession>A0ABY7GX69</accession>
<dbReference type="PANTHER" id="PTHR46796">
    <property type="entry name" value="HTH-TYPE TRANSCRIPTIONAL ACTIVATOR RHAS-RELATED"/>
    <property type="match status" value="1"/>
</dbReference>
<dbReference type="Pfam" id="PF12833">
    <property type="entry name" value="HTH_18"/>
    <property type="match status" value="1"/>
</dbReference>
<gene>
    <name evidence="5" type="ORF">O0S08_35375</name>
</gene>
<dbReference type="InterPro" id="IPR018060">
    <property type="entry name" value="HTH_AraC"/>
</dbReference>
<dbReference type="InterPro" id="IPR032783">
    <property type="entry name" value="AraC_lig"/>
</dbReference>
<keyword evidence="6" id="KW-1185">Reference proteome</keyword>
<dbReference type="InterPro" id="IPR050204">
    <property type="entry name" value="AraC_XylS_family_regulators"/>
</dbReference>
<sequence>MTDPRRSSRGFSSLGNIMVLGGDPKAPSPISRISRSDLELLMRTLEVSFVRLSECVVSSGFGLMLGSHDAPGLHYNLRGHGVGYIGNGPAIELEPHTMIIVPPHSPLRIDVPGARSSSTVKLVDGKTNCTLIDGVHRYVAGGGTPDVLMICGFFHAVYASSISLFGTLSAPIVERFEACNMLDQTLKAALAELVSQEVGAHAMSSALLKQVIVTLLRRALSSPNSWVEQFSLLRDPQIARAFAVMVDNPGAPHTVQSLAGSASLSRSAFMARFHDVIGRSPMLVLRDLRMRQAARQLTSGTYSVEQVAANAGYESRSSFIRAFRNTFGLDPSSFRASRLSVSPSSAVGFDLDEK</sequence>
<protein>
    <submittedName>
        <fullName evidence="5">AraC family transcriptional regulator</fullName>
    </submittedName>
</protein>
<evidence type="ECO:0000256" key="2">
    <source>
        <dbReference type="ARBA" id="ARBA00023125"/>
    </source>
</evidence>
<dbReference type="PROSITE" id="PS01124">
    <property type="entry name" value="HTH_ARAC_FAMILY_2"/>
    <property type="match status" value="1"/>
</dbReference>
<dbReference type="InterPro" id="IPR020449">
    <property type="entry name" value="Tscrpt_reg_AraC-type_HTH"/>
</dbReference>
<dbReference type="PANTHER" id="PTHR46796:SF7">
    <property type="entry name" value="ARAC FAMILY TRANSCRIPTIONAL REGULATOR"/>
    <property type="match status" value="1"/>
</dbReference>
<evidence type="ECO:0000256" key="1">
    <source>
        <dbReference type="ARBA" id="ARBA00023015"/>
    </source>
</evidence>
<dbReference type="Pfam" id="PF12852">
    <property type="entry name" value="Cupin_6"/>
    <property type="match status" value="1"/>
</dbReference>
<evidence type="ECO:0000259" key="4">
    <source>
        <dbReference type="PROSITE" id="PS01124"/>
    </source>
</evidence>
<proteinExistence type="predicted"/>
<dbReference type="SUPFAM" id="SSF46689">
    <property type="entry name" value="Homeodomain-like"/>
    <property type="match status" value="1"/>
</dbReference>
<keyword evidence="2" id="KW-0238">DNA-binding</keyword>
<dbReference type="PRINTS" id="PR00032">
    <property type="entry name" value="HTHARAC"/>
</dbReference>
<dbReference type="Proteomes" id="UP001164459">
    <property type="component" value="Chromosome"/>
</dbReference>
<evidence type="ECO:0000313" key="5">
    <source>
        <dbReference type="EMBL" id="WAS91495.1"/>
    </source>
</evidence>
<feature type="domain" description="HTH araC/xylS-type" evidence="4">
    <location>
        <begin position="239"/>
        <end position="337"/>
    </location>
</feature>
<evidence type="ECO:0000256" key="3">
    <source>
        <dbReference type="ARBA" id="ARBA00023163"/>
    </source>
</evidence>
<reference evidence="5" key="1">
    <citation type="submission" date="2022-11" db="EMBL/GenBank/DDBJ databases">
        <title>Minimal conservation of predation-associated metabolite biosynthetic gene clusters underscores biosynthetic potential of Myxococcota including descriptions for ten novel species: Archangium lansinium sp. nov., Myxococcus landrumus sp. nov., Nannocystis bai.</title>
        <authorList>
            <person name="Ahearne A."/>
            <person name="Stevens C."/>
            <person name="Dowd S."/>
        </authorList>
    </citation>
    <scope>NUCLEOTIDE SEQUENCE</scope>
    <source>
        <strain evidence="5">Fl3</strain>
    </source>
</reference>
<dbReference type="EMBL" id="CP114040">
    <property type="protein sequence ID" value="WAS91495.1"/>
    <property type="molecule type" value="Genomic_DNA"/>
</dbReference>
<dbReference type="Gene3D" id="1.10.10.60">
    <property type="entry name" value="Homeodomain-like"/>
    <property type="match status" value="1"/>
</dbReference>
<dbReference type="RefSeq" id="WP_269033857.1">
    <property type="nucleotide sequence ID" value="NZ_CP114040.1"/>
</dbReference>
<evidence type="ECO:0000313" key="6">
    <source>
        <dbReference type="Proteomes" id="UP001164459"/>
    </source>
</evidence>
<organism evidence="5 6">
    <name type="scientific">Nannocystis punicea</name>
    <dbReference type="NCBI Taxonomy" id="2995304"/>
    <lineage>
        <taxon>Bacteria</taxon>
        <taxon>Pseudomonadati</taxon>
        <taxon>Myxococcota</taxon>
        <taxon>Polyangia</taxon>
        <taxon>Nannocystales</taxon>
        <taxon>Nannocystaceae</taxon>
        <taxon>Nannocystis</taxon>
    </lineage>
</organism>
<name>A0ABY7GX69_9BACT</name>